<evidence type="ECO:0000256" key="12">
    <source>
        <dbReference type="ARBA" id="ARBA00023170"/>
    </source>
</evidence>
<feature type="compositionally biased region" description="Polar residues" evidence="17">
    <location>
        <begin position="81"/>
        <end position="102"/>
    </location>
</feature>
<dbReference type="GO" id="GO:0038023">
    <property type="term" value="F:signaling receptor activity"/>
    <property type="evidence" value="ECO:0007669"/>
    <property type="project" value="InterPro"/>
</dbReference>
<dbReference type="CDD" id="cd01347">
    <property type="entry name" value="ligand_gated_channel"/>
    <property type="match status" value="1"/>
</dbReference>
<keyword evidence="9" id="KW-0406">Ion transport</keyword>
<dbReference type="NCBIfam" id="TIGR01783">
    <property type="entry name" value="TonB-siderophor"/>
    <property type="match status" value="1"/>
</dbReference>
<evidence type="ECO:0000313" key="21">
    <source>
        <dbReference type="Proteomes" id="UP000033187"/>
    </source>
</evidence>
<dbReference type="Proteomes" id="UP000033187">
    <property type="component" value="Chromosome 1"/>
</dbReference>
<evidence type="ECO:0000256" key="7">
    <source>
        <dbReference type="ARBA" id="ARBA00022729"/>
    </source>
</evidence>
<accession>A0A0D6JFF7</accession>
<dbReference type="PANTHER" id="PTHR32552:SF68">
    <property type="entry name" value="FERRICHROME OUTER MEMBRANE TRANSPORTER_PHAGE RECEPTOR"/>
    <property type="match status" value="1"/>
</dbReference>
<dbReference type="Pfam" id="PF07715">
    <property type="entry name" value="Plug"/>
    <property type="match status" value="1"/>
</dbReference>
<dbReference type="RefSeq" id="WP_052743819.1">
    <property type="nucleotide sequence ID" value="NZ_LN829118.1"/>
</dbReference>
<protein>
    <submittedName>
        <fullName evidence="20">Iron complex outermembrane recepter protein</fullName>
    </submittedName>
</protein>
<keyword evidence="21" id="KW-1185">Reference proteome</keyword>
<dbReference type="PANTHER" id="PTHR32552">
    <property type="entry name" value="FERRICHROME IRON RECEPTOR-RELATED"/>
    <property type="match status" value="1"/>
</dbReference>
<evidence type="ECO:0000256" key="5">
    <source>
        <dbReference type="ARBA" id="ARBA00022496"/>
    </source>
</evidence>
<reference evidence="21" key="1">
    <citation type="submission" date="2015-02" db="EMBL/GenBank/DDBJ databases">
        <authorList>
            <person name="Chooi Y.-H."/>
        </authorList>
    </citation>
    <scope>NUCLEOTIDE SEQUENCE [LARGE SCALE GENOMIC DNA]</scope>
    <source>
        <strain evidence="21">strain Y</strain>
    </source>
</reference>
<dbReference type="AlphaFoldDB" id="A0A0D6JFF7"/>
<keyword evidence="4 14" id="KW-1134">Transmembrane beta strand</keyword>
<dbReference type="FunFam" id="2.40.170.20:FF:000005">
    <property type="entry name" value="TonB-dependent siderophore receptor"/>
    <property type="match status" value="1"/>
</dbReference>
<name>A0A0D6JFF7_9HYPH</name>
<evidence type="ECO:0000259" key="19">
    <source>
        <dbReference type="Pfam" id="PF07715"/>
    </source>
</evidence>
<evidence type="ECO:0000256" key="1">
    <source>
        <dbReference type="ARBA" id="ARBA00004571"/>
    </source>
</evidence>
<dbReference type="InterPro" id="IPR010917">
    <property type="entry name" value="TonB_rcpt_CS"/>
</dbReference>
<keyword evidence="13 14" id="KW-0998">Cell outer membrane</keyword>
<dbReference type="OrthoDB" id="9760333at2"/>
<evidence type="ECO:0000256" key="15">
    <source>
        <dbReference type="PROSITE-ProRule" id="PRU10144"/>
    </source>
</evidence>
<feature type="compositionally biased region" description="Low complexity" evidence="17">
    <location>
        <begin position="62"/>
        <end position="80"/>
    </location>
</feature>
<sequence>MFPGSVSLLKRADNCGWITPLTVTFISLIASHNTASAQEAVSQSATLPPVTVIAPASQTQQPSPSVNATSSASTAAPTQSFDQINDSGLSNTAPPQNRNDPGTSGFVATMSGVGTKTPGSVLDTPRSISTVSKAEIEERNAQSVLEALQYTSGVNSYYFSGNFLTREQALVRGFLVYQYLDGLKQHDSNWAIEPYGLERVNLLKGPASMLYGQGSPGGLLDLTSKRPTDEAFTEVVLQAGTHSKFQTGVDFGGPIGNGRVLTYRMTALGRLADGEVDYTENDRLYVAPALTFRPNADTTFTLLSSYQHDPSLTVQQALPREGTILPGPNGQYIPRELFLGEPGYHDTSKTSFKIGYEFKHRFDNVWSFEQNAAYRHIDIALSEVMGMGSPSGPTSTRRQMFDADYVINTYQVDSRLHGNFSTGPLDHKLLVGFDYAAIPNYQGQGVNRASLYSLDLYNPVYGQPLRSNPITSKRYQDLTQAGLYLQDAISVGGLTVTAGIRHDWAELNQETLARDPVTGNFGAPIHTPKEDKAFTHQLGAIYRFANGFAPFVSYSESFFPLTGSDAGGNPFEPTTGEQSEVGIKFMPPGVNALFTASVFDITQQNVRTPDLANPGFATQTGEVAVRGAELEVRASLESGWNFAAAYTYLDSEVTKTNQKGAGGKSFTSVPAHQASLWGSYTFFEGAFRGLTIGGGVRFFGEAAGDTLNTFYVPAFTLYDATVRYDLGTISPEFENWEFAVNAKNLTDERYVTNCDSTYSCYYGVGRTVDASLRMRF</sequence>
<proteinExistence type="inferred from homology"/>
<dbReference type="InterPro" id="IPR012910">
    <property type="entry name" value="Plug_dom"/>
</dbReference>
<keyword evidence="7" id="KW-0732">Signal</keyword>
<evidence type="ECO:0000256" key="16">
    <source>
        <dbReference type="RuleBase" id="RU003357"/>
    </source>
</evidence>
<keyword evidence="5" id="KW-0410">Iron transport</keyword>
<dbReference type="PROSITE" id="PS52016">
    <property type="entry name" value="TONB_DEPENDENT_REC_3"/>
    <property type="match status" value="1"/>
</dbReference>
<dbReference type="GO" id="GO:0015344">
    <property type="term" value="F:siderophore uptake transmembrane transporter activity"/>
    <property type="evidence" value="ECO:0007669"/>
    <property type="project" value="TreeGrafter"/>
</dbReference>
<dbReference type="GO" id="GO:0015891">
    <property type="term" value="P:siderophore transport"/>
    <property type="evidence" value="ECO:0007669"/>
    <property type="project" value="InterPro"/>
</dbReference>
<feature type="region of interest" description="Disordered" evidence="17">
    <location>
        <begin position="56"/>
        <end position="125"/>
    </location>
</feature>
<evidence type="ECO:0000313" key="20">
    <source>
        <dbReference type="EMBL" id="CPR19210.1"/>
    </source>
</evidence>
<keyword evidence="11 14" id="KW-0472">Membrane</keyword>
<evidence type="ECO:0000256" key="6">
    <source>
        <dbReference type="ARBA" id="ARBA00022692"/>
    </source>
</evidence>
<dbReference type="Gene3D" id="2.170.130.10">
    <property type="entry name" value="TonB-dependent receptor, plug domain"/>
    <property type="match status" value="1"/>
</dbReference>
<evidence type="ECO:0000256" key="17">
    <source>
        <dbReference type="SAM" id="MobiDB-lite"/>
    </source>
</evidence>
<keyword evidence="6 14" id="KW-0812">Transmembrane</keyword>
<dbReference type="InterPro" id="IPR039426">
    <property type="entry name" value="TonB-dep_rcpt-like"/>
</dbReference>
<gene>
    <name evidence="20" type="ORF">YBN1229_v1_2059</name>
</gene>
<feature type="domain" description="TonB-dependent receptor plug" evidence="19">
    <location>
        <begin position="121"/>
        <end position="218"/>
    </location>
</feature>
<dbReference type="GO" id="GO:0009279">
    <property type="term" value="C:cell outer membrane"/>
    <property type="evidence" value="ECO:0007669"/>
    <property type="project" value="UniProtKB-SubCell"/>
</dbReference>
<dbReference type="InterPro" id="IPR010105">
    <property type="entry name" value="TonB_sidphr_rcpt"/>
</dbReference>
<dbReference type="Pfam" id="PF00593">
    <property type="entry name" value="TonB_dep_Rec_b-barrel"/>
    <property type="match status" value="1"/>
</dbReference>
<dbReference type="InterPro" id="IPR037066">
    <property type="entry name" value="Plug_dom_sf"/>
</dbReference>
<keyword evidence="8" id="KW-0408">Iron</keyword>
<evidence type="ECO:0000259" key="18">
    <source>
        <dbReference type="Pfam" id="PF00593"/>
    </source>
</evidence>
<evidence type="ECO:0000256" key="4">
    <source>
        <dbReference type="ARBA" id="ARBA00022452"/>
    </source>
</evidence>
<evidence type="ECO:0000256" key="8">
    <source>
        <dbReference type="ARBA" id="ARBA00023004"/>
    </source>
</evidence>
<feature type="domain" description="TonB-dependent receptor-like beta-barrel" evidence="18">
    <location>
        <begin position="294"/>
        <end position="745"/>
    </location>
</feature>
<dbReference type="KEGG" id="fil:BN1229_v1_2057"/>
<dbReference type="Gene3D" id="2.40.170.20">
    <property type="entry name" value="TonB-dependent receptor, beta-barrel domain"/>
    <property type="match status" value="1"/>
</dbReference>
<organism evidence="20 21">
    <name type="scientific">Candidatus Filomicrobium marinum</name>
    <dbReference type="NCBI Taxonomy" id="1608628"/>
    <lineage>
        <taxon>Bacteria</taxon>
        <taxon>Pseudomonadati</taxon>
        <taxon>Pseudomonadota</taxon>
        <taxon>Alphaproteobacteria</taxon>
        <taxon>Hyphomicrobiales</taxon>
        <taxon>Hyphomicrobiaceae</taxon>
        <taxon>Filomicrobium</taxon>
    </lineage>
</organism>
<dbReference type="InterPro" id="IPR000531">
    <property type="entry name" value="Beta-barrel_TonB"/>
</dbReference>
<dbReference type="SUPFAM" id="SSF56935">
    <property type="entry name" value="Porins"/>
    <property type="match status" value="1"/>
</dbReference>
<dbReference type="InterPro" id="IPR036942">
    <property type="entry name" value="Beta-barrel_TonB_sf"/>
</dbReference>
<dbReference type="PROSITE" id="PS01156">
    <property type="entry name" value="TONB_DEPENDENT_REC_2"/>
    <property type="match status" value="1"/>
</dbReference>
<keyword evidence="12" id="KW-0675">Receptor</keyword>
<keyword evidence="3 14" id="KW-0813">Transport</keyword>
<keyword evidence="10 16" id="KW-0798">TonB box</keyword>
<evidence type="ECO:0000256" key="2">
    <source>
        <dbReference type="ARBA" id="ARBA00009810"/>
    </source>
</evidence>
<evidence type="ECO:0000256" key="10">
    <source>
        <dbReference type="ARBA" id="ARBA00023077"/>
    </source>
</evidence>
<comment type="subcellular location">
    <subcellularLocation>
        <location evidence="1 14">Cell outer membrane</location>
        <topology evidence="1 14">Multi-pass membrane protein</topology>
    </subcellularLocation>
</comment>
<dbReference type="KEGG" id="fiy:BN1229_v1_2059"/>
<dbReference type="EMBL" id="LN829119">
    <property type="protein sequence ID" value="CPR19210.1"/>
    <property type="molecule type" value="Genomic_DNA"/>
</dbReference>
<evidence type="ECO:0000256" key="14">
    <source>
        <dbReference type="PROSITE-ProRule" id="PRU01360"/>
    </source>
</evidence>
<evidence type="ECO:0000256" key="3">
    <source>
        <dbReference type="ARBA" id="ARBA00022448"/>
    </source>
</evidence>
<comment type="similarity">
    <text evidence="2 14 16">Belongs to the TonB-dependent receptor family.</text>
</comment>
<evidence type="ECO:0000256" key="13">
    <source>
        <dbReference type="ARBA" id="ARBA00023237"/>
    </source>
</evidence>
<feature type="short sequence motif" description="TonB C-terminal box" evidence="15">
    <location>
        <begin position="759"/>
        <end position="776"/>
    </location>
</feature>
<evidence type="ECO:0000256" key="11">
    <source>
        <dbReference type="ARBA" id="ARBA00023136"/>
    </source>
</evidence>
<evidence type="ECO:0000256" key="9">
    <source>
        <dbReference type="ARBA" id="ARBA00023065"/>
    </source>
</evidence>